<reference evidence="2" key="1">
    <citation type="submission" date="2024-06" db="EMBL/GenBank/DDBJ databases">
        <title>Kribbella sp. strain HUAS MG21 genome sequences.</title>
        <authorList>
            <person name="Mo P."/>
        </authorList>
    </citation>
    <scope>NUCLEOTIDE SEQUENCE</scope>
    <source>
        <strain evidence="2">HUAS MG21</strain>
    </source>
</reference>
<name>A0AAU7TAC4_9ACTN</name>
<dbReference type="InterPro" id="IPR003779">
    <property type="entry name" value="CMD-like"/>
</dbReference>
<dbReference type="GO" id="GO:0051920">
    <property type="term" value="F:peroxiredoxin activity"/>
    <property type="evidence" value="ECO:0007669"/>
    <property type="project" value="InterPro"/>
</dbReference>
<dbReference type="SUPFAM" id="SSF69118">
    <property type="entry name" value="AhpD-like"/>
    <property type="match status" value="1"/>
</dbReference>
<dbReference type="NCBIfam" id="TIGR00778">
    <property type="entry name" value="ahpD_dom"/>
    <property type="match status" value="1"/>
</dbReference>
<sequence length="163" mass="17848">MSEIIVTNRRADSSANADLAGLARQGAAAFGYKAELRIDRQLAELLRLRVSQINNCTYCLNLHYEAARDFGIRREVIDTLTAWWETEFHDAAARAALAYAEALTRLADATVAGNFAASHDDLAEHFSPEEILEIIGIVINMNMWTRLKIAEGAVPGPAGHVAP</sequence>
<dbReference type="InterPro" id="IPR029032">
    <property type="entry name" value="AhpD-like"/>
</dbReference>
<feature type="domain" description="Carboxymuconolactone decarboxylase-like" evidence="1">
    <location>
        <begin position="35"/>
        <end position="102"/>
    </location>
</feature>
<dbReference type="Pfam" id="PF02627">
    <property type="entry name" value="CMD"/>
    <property type="match status" value="1"/>
</dbReference>
<dbReference type="PANTHER" id="PTHR34846">
    <property type="entry name" value="4-CARBOXYMUCONOLACTONE DECARBOXYLASE FAMILY PROTEIN (AFU_ORTHOLOGUE AFUA_6G11590)"/>
    <property type="match status" value="1"/>
</dbReference>
<gene>
    <name evidence="2" type="ORF">ABN611_34125</name>
</gene>
<accession>A0AAU7TAC4</accession>
<dbReference type="EMBL" id="CP158165">
    <property type="protein sequence ID" value="XBV23595.1"/>
    <property type="molecule type" value="Genomic_DNA"/>
</dbReference>
<dbReference type="Gene3D" id="1.20.1290.10">
    <property type="entry name" value="AhpD-like"/>
    <property type="match status" value="1"/>
</dbReference>
<protein>
    <submittedName>
        <fullName evidence="2">Carboxymuconolactone decarboxylase family protein</fullName>
    </submittedName>
</protein>
<dbReference type="RefSeq" id="WP_350276426.1">
    <property type="nucleotide sequence ID" value="NZ_CP158165.1"/>
</dbReference>
<dbReference type="InterPro" id="IPR004675">
    <property type="entry name" value="AhpD_core"/>
</dbReference>
<proteinExistence type="predicted"/>
<evidence type="ECO:0000259" key="1">
    <source>
        <dbReference type="Pfam" id="PF02627"/>
    </source>
</evidence>
<dbReference type="PANTHER" id="PTHR34846:SF10">
    <property type="entry name" value="CYTOPLASMIC PROTEIN"/>
    <property type="match status" value="1"/>
</dbReference>
<organism evidence="2">
    <name type="scientific">Kribbella sp. HUAS MG21</name>
    <dbReference type="NCBI Taxonomy" id="3160966"/>
    <lineage>
        <taxon>Bacteria</taxon>
        <taxon>Bacillati</taxon>
        <taxon>Actinomycetota</taxon>
        <taxon>Actinomycetes</taxon>
        <taxon>Propionibacteriales</taxon>
        <taxon>Kribbellaceae</taxon>
        <taxon>Kribbella</taxon>
    </lineage>
</organism>
<evidence type="ECO:0000313" key="2">
    <source>
        <dbReference type="EMBL" id="XBV23595.1"/>
    </source>
</evidence>
<dbReference type="AlphaFoldDB" id="A0AAU7TAC4"/>